<name>A0A0F0KVH6_9MICO</name>
<dbReference type="GeneID" id="94445050"/>
<dbReference type="PATRIC" id="fig|104336.4.peg.1194"/>
<protein>
    <submittedName>
        <fullName evidence="1">Uncharacterized protein</fullName>
    </submittedName>
</protein>
<dbReference type="KEGG" id="mfol:DXT68_11660"/>
<evidence type="ECO:0000313" key="1">
    <source>
        <dbReference type="EMBL" id="KJL23226.1"/>
    </source>
</evidence>
<reference evidence="1 2" key="1">
    <citation type="submission" date="2015-02" db="EMBL/GenBank/DDBJ databases">
        <title>Draft genome sequences of ten Microbacterium spp. with emphasis on heavy metal contaminated environments.</title>
        <authorList>
            <person name="Corretto E."/>
        </authorList>
    </citation>
    <scope>NUCLEOTIDE SEQUENCE [LARGE SCALE GENOMIC DNA]</scope>
    <source>
        <strain evidence="1 2">DSM 12966</strain>
    </source>
</reference>
<proteinExistence type="predicted"/>
<dbReference type="RefSeq" id="WP_052677666.1">
    <property type="nucleotide sequence ID" value="NZ_CP031425.1"/>
</dbReference>
<dbReference type="PROSITE" id="PS51257">
    <property type="entry name" value="PROKAR_LIPOPROTEIN"/>
    <property type="match status" value="1"/>
</dbReference>
<accession>A0A0F0KVH6</accession>
<dbReference type="AlphaFoldDB" id="A0A0F0KVH6"/>
<dbReference type="Proteomes" id="UP000033572">
    <property type="component" value="Unassembled WGS sequence"/>
</dbReference>
<gene>
    <name evidence="1" type="ORF">RN50_01165</name>
</gene>
<dbReference type="EMBL" id="JYIU01000036">
    <property type="protein sequence ID" value="KJL23226.1"/>
    <property type="molecule type" value="Genomic_DNA"/>
</dbReference>
<comment type="caution">
    <text evidence="1">The sequence shown here is derived from an EMBL/GenBank/DDBJ whole genome shotgun (WGS) entry which is preliminary data.</text>
</comment>
<organism evidence="1 2">
    <name type="scientific">Microbacterium foliorum</name>
    <dbReference type="NCBI Taxonomy" id="104336"/>
    <lineage>
        <taxon>Bacteria</taxon>
        <taxon>Bacillati</taxon>
        <taxon>Actinomycetota</taxon>
        <taxon>Actinomycetes</taxon>
        <taxon>Micrococcales</taxon>
        <taxon>Microbacteriaceae</taxon>
        <taxon>Microbacterium</taxon>
    </lineage>
</organism>
<sequence>MIHRPARARATVLLALGAVALATGALIGCTPRPAPTHTPAAVFATEQDAFAAAEDVYRAYNEAVNESRDNEQTLAPEDFLTGQILAAETAASQTLEESHIRLEGHTQILEFAGVSADKGVAVSKVVARVCLDIENVRAIDADGNDVTTIGRSDLYGLDVEFSGNNNSLLISDYEVNSEIPC</sequence>
<evidence type="ECO:0000313" key="2">
    <source>
        <dbReference type="Proteomes" id="UP000033572"/>
    </source>
</evidence>
<keyword evidence="2" id="KW-1185">Reference proteome</keyword>